<name>A0A209A2Q6_YERIN</name>
<dbReference type="EMBL" id="NHOI01000011">
    <property type="protein sequence ID" value="OVZ87047.1"/>
    <property type="molecule type" value="Genomic_DNA"/>
</dbReference>
<evidence type="ECO:0000313" key="1">
    <source>
        <dbReference type="EMBL" id="OVZ87047.1"/>
    </source>
</evidence>
<proteinExistence type="predicted"/>
<reference evidence="1 2" key="1">
    <citation type="submission" date="2017-05" db="EMBL/GenBank/DDBJ databases">
        <title>Whole genome sequencing of Yersinia kristensenii.</title>
        <authorList>
            <person name="Campioni F."/>
        </authorList>
    </citation>
    <scope>NUCLEOTIDE SEQUENCE [LARGE SCALE GENOMIC DNA]</scope>
    <source>
        <strain evidence="1 2">CFSAN060536</strain>
    </source>
</reference>
<gene>
    <name evidence="1" type="ORF">CBW57_09650</name>
</gene>
<organism evidence="1 2">
    <name type="scientific">Yersinia intermedia</name>
    <dbReference type="NCBI Taxonomy" id="631"/>
    <lineage>
        <taxon>Bacteria</taxon>
        <taxon>Pseudomonadati</taxon>
        <taxon>Pseudomonadota</taxon>
        <taxon>Gammaproteobacteria</taxon>
        <taxon>Enterobacterales</taxon>
        <taxon>Yersiniaceae</taxon>
        <taxon>Yersinia</taxon>
    </lineage>
</organism>
<comment type="caution">
    <text evidence="1">The sequence shown here is derived from an EMBL/GenBank/DDBJ whole genome shotgun (WGS) entry which is preliminary data.</text>
</comment>
<sequence length="305" mass="35093">MIFLKTELGHEKLVSWDDITKRPNFIPKISKDGHVLSHIIGHYQFQDKIHCGLTGCNQPHNKGYIVVTEKGLETNIGNTCGRTIFGVEFDDHASDFDRFKENEQRKSDIASAKSKTTQWHHALEAMRNGSKDISWITNKLDGIINANHVGRSGAMEMRSLSRTQNSNVTVDMRIIDKKMKELQFTFNKHYRESGEALEQKHVGKINHLHVLQPANNLRIMYHSVREGIKQVDECNINTAPSPMLSSIAQRANSLDSEIKHLQQIFLDARNFLSRKNLQVILRKLEDMDDVDEIERQAFRNFIYSL</sequence>
<evidence type="ECO:0000313" key="2">
    <source>
        <dbReference type="Proteomes" id="UP000196440"/>
    </source>
</evidence>
<dbReference type="Proteomes" id="UP000196440">
    <property type="component" value="Unassembled WGS sequence"/>
</dbReference>
<accession>A0A209A2Q6</accession>
<dbReference type="RefSeq" id="WP_050322221.1">
    <property type="nucleotide sequence ID" value="NZ_NHOI01000011.1"/>
</dbReference>
<protein>
    <submittedName>
        <fullName evidence="1">Uncharacterized protein</fullName>
    </submittedName>
</protein>
<dbReference type="AlphaFoldDB" id="A0A209A2Q6"/>